<keyword evidence="4" id="KW-1185">Reference proteome</keyword>
<feature type="chain" id="PRO_5041739259" evidence="2">
    <location>
        <begin position="18"/>
        <end position="414"/>
    </location>
</feature>
<sequence>MNRTLLAPIVLTTALLAACSSGETPSAAPSASSDADAPSGATEERRPAARLAYTYDGGVQVLDAASFETLGDIRGDGYLRVNPAGDGRHVFLSEKQGFTLLDLGSWSVPHGDHQHFYSAAPRRTDIRIDAPEPGHVVRHDGRTVLFSDGAGTATSIPSAQVGDPAAPRATYTAPKPHHGVAVERADGSLLVTVGDEKTRTGVAVLDKARTVIAQNDQCPGVHGEGAAADGVVVFGCQDGILAVRDTAITKIASPTPGYARIGNVAATEAHRVVLGDYKVDKDAKPERPTRVSLLDTATGSLRLVDLPASYSFRSLARGQFGEALVLGTDGVLRILDPETGAVSREVKVTAPWTEDADWQQPRPAVFVLGSTAYVTEPATRSIVAIDIPTGEEVRRGTTAHVVDEISGVPGAAQG</sequence>
<dbReference type="PROSITE" id="PS51257">
    <property type="entry name" value="PROKAR_LIPOPROTEIN"/>
    <property type="match status" value="1"/>
</dbReference>
<dbReference type="Gene3D" id="2.130.10.10">
    <property type="entry name" value="YVTN repeat-like/Quinoprotein amine dehydrogenase"/>
    <property type="match status" value="1"/>
</dbReference>
<reference evidence="3" key="1">
    <citation type="submission" date="2023-08" db="EMBL/GenBank/DDBJ databases">
        <title>The draft genome of Tsukamurella strandjordii strain 050030.</title>
        <authorList>
            <person name="Zhao F."/>
            <person name="Feng Y."/>
            <person name="Zong Z."/>
        </authorList>
    </citation>
    <scope>NUCLEOTIDE SEQUENCE</scope>
    <source>
        <strain evidence="3">050030</strain>
    </source>
</reference>
<feature type="region of interest" description="Disordered" evidence="1">
    <location>
        <begin position="22"/>
        <end position="45"/>
    </location>
</feature>
<evidence type="ECO:0000313" key="4">
    <source>
        <dbReference type="Proteomes" id="UP001178281"/>
    </source>
</evidence>
<keyword evidence="2" id="KW-0732">Signal</keyword>
<comment type="caution">
    <text evidence="3">The sequence shown here is derived from an EMBL/GenBank/DDBJ whole genome shotgun (WGS) entry which is preliminary data.</text>
</comment>
<dbReference type="EMBL" id="JAUTIX010000006">
    <property type="protein sequence ID" value="MDP0399280.1"/>
    <property type="molecule type" value="Genomic_DNA"/>
</dbReference>
<dbReference type="InterPro" id="IPR015943">
    <property type="entry name" value="WD40/YVTN_repeat-like_dom_sf"/>
</dbReference>
<evidence type="ECO:0000256" key="1">
    <source>
        <dbReference type="SAM" id="MobiDB-lite"/>
    </source>
</evidence>
<dbReference type="InterPro" id="IPR011044">
    <property type="entry name" value="Quino_amine_DH_bsu"/>
</dbReference>
<dbReference type="NCBIfam" id="NF038015">
    <property type="entry name" value="AztD"/>
    <property type="match status" value="1"/>
</dbReference>
<protein>
    <submittedName>
        <fullName evidence="3">Zinc metallochaperone AztD</fullName>
    </submittedName>
</protein>
<gene>
    <name evidence="3" type="primary">aztD</name>
    <name evidence="3" type="ORF">Q7X28_15240</name>
</gene>
<feature type="compositionally biased region" description="Low complexity" evidence="1">
    <location>
        <begin position="22"/>
        <end position="41"/>
    </location>
</feature>
<feature type="signal peptide" evidence="2">
    <location>
        <begin position="1"/>
        <end position="17"/>
    </location>
</feature>
<name>A0AA90NCI5_9ACTN</name>
<evidence type="ECO:0000256" key="2">
    <source>
        <dbReference type="SAM" id="SignalP"/>
    </source>
</evidence>
<accession>A0AA90NCI5</accession>
<dbReference type="RefSeq" id="WP_220655602.1">
    <property type="nucleotide sequence ID" value="NZ_CBCSFC010000036.1"/>
</dbReference>
<dbReference type="InterPro" id="IPR047697">
    <property type="entry name" value="AztD-like"/>
</dbReference>
<evidence type="ECO:0000313" key="3">
    <source>
        <dbReference type="EMBL" id="MDP0399280.1"/>
    </source>
</evidence>
<dbReference type="Proteomes" id="UP001178281">
    <property type="component" value="Unassembled WGS sequence"/>
</dbReference>
<dbReference type="AlphaFoldDB" id="A0AA90NCI5"/>
<dbReference type="SUPFAM" id="SSF50969">
    <property type="entry name" value="YVTN repeat-like/Quinoprotein amine dehydrogenase"/>
    <property type="match status" value="1"/>
</dbReference>
<organism evidence="3 4">
    <name type="scientific">Tsukamurella strandjordii</name>
    <dbReference type="NCBI Taxonomy" id="147577"/>
    <lineage>
        <taxon>Bacteria</taxon>
        <taxon>Bacillati</taxon>
        <taxon>Actinomycetota</taxon>
        <taxon>Actinomycetes</taxon>
        <taxon>Mycobacteriales</taxon>
        <taxon>Tsukamurellaceae</taxon>
        <taxon>Tsukamurella</taxon>
    </lineage>
</organism>
<proteinExistence type="predicted"/>